<dbReference type="GO" id="GO:0016887">
    <property type="term" value="F:ATP hydrolysis activity"/>
    <property type="evidence" value="ECO:0007669"/>
    <property type="project" value="InterPro"/>
</dbReference>
<dbReference type="PANTHER" id="PTHR42960:SF1">
    <property type="entry name" value="YCF46 PROTEIN"/>
    <property type="match status" value="1"/>
</dbReference>
<sequence length="493" mass="55597">MLKDSRDLALIINSKVPLIRLESFEEERALQLLTRVGISQSLPLYCWSVTEGLQRLGFGLEVGNQQHQEPDEVLEHIKKSRQPSLFVLCDFHPYLHNTPKISRLLKDIAMRHATTPHTVVLLSHSIELPPELNRFSAYFKLSLPDDADIQKLIRAEAKHWSKQNPGSRVRSDNATMRKLVSNLRGMTNEDTKRLIRGVIYDDGAITEEDIPELNKAKFELMDMQGVLSFEYDTEKFSDVGGLNNLKKWLQQRQQAFLNQQEATIDAPRGILLLGIQGGGKSLAAKAVAGLWGLPLLRLDFGALYNKFIGESEKNLREALQQAGLMSPCVLWLDELEKGLANSDSDDGVSRRILGTLLTWMSEHKDPVFLVATSNDISALPAELVRKGRFDEIFFVDLPDHEVRRDIFNIHLQRRQLPLDRFDLEALSELSEGFTGAEIEQAVVSGLYSAAARQQPLDTDLLSHELISTNPLSVTMAEPIAKLRHWAEERTVIA</sequence>
<keyword evidence="7" id="KW-1185">Reference proteome</keyword>
<evidence type="ECO:0000259" key="5">
    <source>
        <dbReference type="SMART" id="SM00382"/>
    </source>
</evidence>
<evidence type="ECO:0000313" key="7">
    <source>
        <dbReference type="Proteomes" id="UP000275394"/>
    </source>
</evidence>
<dbReference type="SUPFAM" id="SSF52540">
    <property type="entry name" value="P-loop containing nucleoside triphosphate hydrolases"/>
    <property type="match status" value="2"/>
</dbReference>
<proteinExistence type="inferred from homology"/>
<protein>
    <recommendedName>
        <fullName evidence="4">Uncharacterized AAA domain-containing protein ycf46</fullName>
    </recommendedName>
</protein>
<feature type="domain" description="AAA+ ATPase" evidence="5">
    <location>
        <begin position="266"/>
        <end position="399"/>
    </location>
</feature>
<comment type="caution">
    <text evidence="6">The sequence shown here is derived from an EMBL/GenBank/DDBJ whole genome shotgun (WGS) entry which is preliminary data.</text>
</comment>
<evidence type="ECO:0000256" key="2">
    <source>
        <dbReference type="ARBA" id="ARBA00022840"/>
    </source>
</evidence>
<keyword evidence="1" id="KW-0547">Nucleotide-binding</keyword>
<reference evidence="6 7" key="1">
    <citation type="submission" date="2018-11" db="EMBL/GenBank/DDBJ databases">
        <title>Genomic Encyclopedia of Type Strains, Phase IV (KMG-IV): sequencing the most valuable type-strain genomes for metagenomic binning, comparative biology and taxonomic classification.</title>
        <authorList>
            <person name="Goeker M."/>
        </authorList>
    </citation>
    <scope>NUCLEOTIDE SEQUENCE [LARGE SCALE GENOMIC DNA]</scope>
    <source>
        <strain evidence="6 7">DSM 100316</strain>
    </source>
</reference>
<evidence type="ECO:0000256" key="3">
    <source>
        <dbReference type="ARBA" id="ARBA00038088"/>
    </source>
</evidence>
<evidence type="ECO:0000256" key="4">
    <source>
        <dbReference type="ARBA" id="ARBA00040480"/>
    </source>
</evidence>
<comment type="similarity">
    <text evidence="3">Belongs to the AAA ATPase family. Highly divergent.</text>
</comment>
<dbReference type="OrthoDB" id="9809379at2"/>
<evidence type="ECO:0000313" key="6">
    <source>
        <dbReference type="EMBL" id="ROS01232.1"/>
    </source>
</evidence>
<dbReference type="EMBL" id="RKHR01000004">
    <property type="protein sequence ID" value="ROS01232.1"/>
    <property type="molecule type" value="Genomic_DNA"/>
</dbReference>
<dbReference type="GO" id="GO:0005524">
    <property type="term" value="F:ATP binding"/>
    <property type="evidence" value="ECO:0007669"/>
    <property type="project" value="UniProtKB-KW"/>
</dbReference>
<dbReference type="Pfam" id="PF00004">
    <property type="entry name" value="AAA"/>
    <property type="match status" value="1"/>
</dbReference>
<dbReference type="PANTHER" id="PTHR42960">
    <property type="entry name" value="YCF46 PROTEIN"/>
    <property type="match status" value="1"/>
</dbReference>
<dbReference type="Gene3D" id="3.40.50.300">
    <property type="entry name" value="P-loop containing nucleotide triphosphate hydrolases"/>
    <property type="match status" value="1"/>
</dbReference>
<dbReference type="Proteomes" id="UP000275394">
    <property type="component" value="Unassembled WGS sequence"/>
</dbReference>
<name>A0A3N2DNH0_9GAMM</name>
<dbReference type="InterPro" id="IPR003959">
    <property type="entry name" value="ATPase_AAA_core"/>
</dbReference>
<dbReference type="AlphaFoldDB" id="A0A3N2DNH0"/>
<organism evidence="6 7">
    <name type="scientific">Sinobacterium caligoides</name>
    <dbReference type="NCBI Taxonomy" id="933926"/>
    <lineage>
        <taxon>Bacteria</taxon>
        <taxon>Pseudomonadati</taxon>
        <taxon>Pseudomonadota</taxon>
        <taxon>Gammaproteobacteria</taxon>
        <taxon>Cellvibrionales</taxon>
        <taxon>Spongiibacteraceae</taxon>
        <taxon>Sinobacterium</taxon>
    </lineage>
</organism>
<evidence type="ECO:0000256" key="1">
    <source>
        <dbReference type="ARBA" id="ARBA00022741"/>
    </source>
</evidence>
<dbReference type="SMART" id="SM00382">
    <property type="entry name" value="AAA"/>
    <property type="match status" value="1"/>
</dbReference>
<dbReference type="RefSeq" id="WP_123712050.1">
    <property type="nucleotide sequence ID" value="NZ_RKHR01000004.1"/>
</dbReference>
<accession>A0A3N2DNH0</accession>
<gene>
    <name evidence="6" type="ORF">EDC56_1661</name>
</gene>
<dbReference type="InterPro" id="IPR003593">
    <property type="entry name" value="AAA+_ATPase"/>
</dbReference>
<dbReference type="Gene3D" id="1.10.8.60">
    <property type="match status" value="1"/>
</dbReference>
<keyword evidence="2" id="KW-0067">ATP-binding</keyword>
<dbReference type="InterPro" id="IPR052381">
    <property type="entry name" value="AAA_domain_protein"/>
</dbReference>
<dbReference type="InterPro" id="IPR027417">
    <property type="entry name" value="P-loop_NTPase"/>
</dbReference>